<organism evidence="1">
    <name type="scientific">Rhizophora mucronata</name>
    <name type="common">Asiatic mangrove</name>
    <dbReference type="NCBI Taxonomy" id="61149"/>
    <lineage>
        <taxon>Eukaryota</taxon>
        <taxon>Viridiplantae</taxon>
        <taxon>Streptophyta</taxon>
        <taxon>Embryophyta</taxon>
        <taxon>Tracheophyta</taxon>
        <taxon>Spermatophyta</taxon>
        <taxon>Magnoliopsida</taxon>
        <taxon>eudicotyledons</taxon>
        <taxon>Gunneridae</taxon>
        <taxon>Pentapetalae</taxon>
        <taxon>rosids</taxon>
        <taxon>fabids</taxon>
        <taxon>Malpighiales</taxon>
        <taxon>Rhizophoraceae</taxon>
        <taxon>Rhizophora</taxon>
    </lineage>
</organism>
<sequence>MLVYIEKYFQELSLKGESFMASDVERALWSSAMSAKLPAAQAEPNLNTIVSRSGKRRKY</sequence>
<evidence type="ECO:0000313" key="1">
    <source>
        <dbReference type="EMBL" id="MBW88654.1"/>
    </source>
</evidence>
<dbReference type="AlphaFoldDB" id="A0A2P2J598"/>
<protein>
    <submittedName>
        <fullName evidence="1">Uncharacterized protein</fullName>
    </submittedName>
</protein>
<reference evidence="1" key="1">
    <citation type="submission" date="2018-02" db="EMBL/GenBank/DDBJ databases">
        <title>Rhizophora mucronata_Transcriptome.</title>
        <authorList>
            <person name="Meera S.P."/>
            <person name="Sreeshan A."/>
            <person name="Augustine A."/>
        </authorList>
    </citation>
    <scope>NUCLEOTIDE SEQUENCE</scope>
    <source>
        <tissue evidence="1">Leaf</tissue>
    </source>
</reference>
<dbReference type="EMBL" id="GGEC01008171">
    <property type="protein sequence ID" value="MBW88654.1"/>
    <property type="molecule type" value="Transcribed_RNA"/>
</dbReference>
<name>A0A2P2J598_RHIMU</name>
<proteinExistence type="predicted"/>
<accession>A0A2P2J598</accession>